<dbReference type="EMBL" id="APMR01000015">
    <property type="protein sequence ID" value="EMR54037.1"/>
    <property type="molecule type" value="Genomic_DNA"/>
</dbReference>
<dbReference type="NCBIfam" id="NF007925">
    <property type="entry name" value="PRK10640.1"/>
    <property type="match status" value="1"/>
</dbReference>
<comment type="pathway">
    <text evidence="11">Carbohydrate degradation; L-rhamnose degradation; glycerone phosphate from L-rhamnose: step 2/3.</text>
</comment>
<dbReference type="GO" id="GO:0006071">
    <property type="term" value="P:glycerol metabolic process"/>
    <property type="evidence" value="ECO:0007669"/>
    <property type="project" value="TreeGrafter"/>
</dbReference>
<feature type="binding site" evidence="11">
    <location>
        <begin position="23"/>
        <end position="27"/>
    </location>
    <ligand>
        <name>ATP</name>
        <dbReference type="ChEBI" id="CHEBI:30616"/>
    </ligand>
</feature>
<dbReference type="InterPro" id="IPR018484">
    <property type="entry name" value="FGGY_N"/>
</dbReference>
<comment type="similarity">
    <text evidence="1">Belongs to the FGGY kinase family.</text>
</comment>
<proteinExistence type="inferred from homology"/>
<dbReference type="UniPathway" id="UPA00541">
    <property type="reaction ID" value="UER00602"/>
</dbReference>
<keyword evidence="4 11" id="KW-0418">Kinase</keyword>
<keyword evidence="3 11" id="KW-0547">Nucleotide-binding</keyword>
<keyword evidence="7 11" id="KW-0684">Rhamnose metabolism</keyword>
<comment type="caution">
    <text evidence="14">The sequence shown here is derived from an EMBL/GenBank/DDBJ whole genome shotgun (WGS) entry which is preliminary data.</text>
</comment>
<dbReference type="PANTHER" id="PTHR10196">
    <property type="entry name" value="SUGAR KINASE"/>
    <property type="match status" value="1"/>
</dbReference>
<feature type="binding site" evidence="11">
    <location>
        <position position="269"/>
    </location>
    <ligand>
        <name>ATP</name>
        <dbReference type="ChEBI" id="CHEBI:30616"/>
    </ligand>
</feature>
<name>M7RQJ2_SALDU</name>
<evidence type="ECO:0000256" key="2">
    <source>
        <dbReference type="ARBA" id="ARBA00022679"/>
    </source>
</evidence>
<evidence type="ECO:0000313" key="15">
    <source>
        <dbReference type="Proteomes" id="UP000013259"/>
    </source>
</evidence>
<keyword evidence="11" id="KW-0460">Magnesium</keyword>
<keyword evidence="2 11" id="KW-0808">Transferase</keyword>
<feature type="domain" description="Carbohydrate kinase FGGY N-terminal" evidence="12">
    <location>
        <begin position="17"/>
        <end position="252"/>
    </location>
</feature>
<dbReference type="InterPro" id="IPR013449">
    <property type="entry name" value="Rhamnulokinase"/>
</dbReference>
<dbReference type="Proteomes" id="UP000013259">
    <property type="component" value="Unassembled WGS sequence"/>
</dbReference>
<feature type="binding site" evidence="11">
    <location>
        <position position="93"/>
    </location>
    <ligand>
        <name>substrate</name>
    </ligand>
</feature>
<evidence type="ECO:0000256" key="5">
    <source>
        <dbReference type="ARBA" id="ARBA00022840"/>
    </source>
</evidence>
<dbReference type="Gene3D" id="3.30.420.40">
    <property type="match status" value="2"/>
</dbReference>
<dbReference type="GO" id="GO:0004370">
    <property type="term" value="F:glycerol kinase activity"/>
    <property type="evidence" value="ECO:0007669"/>
    <property type="project" value="TreeGrafter"/>
</dbReference>
<dbReference type="HOGENOM" id="CLU_039395_0_0_6"/>
<dbReference type="FunFam" id="3.30.420.40:FF:000073">
    <property type="entry name" value="Rhamnulokinase"/>
    <property type="match status" value="1"/>
</dbReference>
<dbReference type="GO" id="GO:0005524">
    <property type="term" value="F:ATP binding"/>
    <property type="evidence" value="ECO:0007669"/>
    <property type="project" value="UniProtKB-KW"/>
</dbReference>
<dbReference type="InterPro" id="IPR018485">
    <property type="entry name" value="FGGY_C"/>
</dbReference>
<dbReference type="EC" id="2.7.1.5" evidence="9 11"/>
<dbReference type="PATRIC" id="fig|1192688.3.peg.684"/>
<keyword evidence="6 11" id="KW-1015">Disulfide bond</keyword>
<feature type="disulfide bond" evidence="11">
    <location>
        <begin position="78"/>
        <end position="232"/>
    </location>
</feature>
<accession>M7RQJ2</accession>
<dbReference type="NCBIfam" id="TIGR02627">
    <property type="entry name" value="rhamnulo_kin"/>
    <property type="match status" value="1"/>
</dbReference>
<evidence type="ECO:0000313" key="14">
    <source>
        <dbReference type="EMBL" id="EMR54037.1"/>
    </source>
</evidence>
<dbReference type="SUPFAM" id="SSF53067">
    <property type="entry name" value="Actin-like ATPase domain"/>
    <property type="match status" value="2"/>
</dbReference>
<evidence type="ECO:0000259" key="13">
    <source>
        <dbReference type="Pfam" id="PF02782"/>
    </source>
</evidence>
<feature type="active site" description="Proton acceptor" evidence="11">
    <location>
        <position position="247"/>
    </location>
</feature>
<feature type="disulfide bond" evidence="11">
    <location>
        <begin position="423"/>
        <end position="427"/>
    </location>
</feature>
<evidence type="ECO:0000256" key="7">
    <source>
        <dbReference type="ARBA" id="ARBA00023308"/>
    </source>
</evidence>
<evidence type="ECO:0000256" key="1">
    <source>
        <dbReference type="ARBA" id="ARBA00009156"/>
    </source>
</evidence>
<dbReference type="AlphaFoldDB" id="M7RQJ2"/>
<reference evidence="14 15" key="1">
    <citation type="submission" date="2013-02" db="EMBL/GenBank/DDBJ databases">
        <authorList>
            <person name="McClelland M."/>
            <person name="Porwollik S."/>
            <person name="Desai P."/>
            <person name="Cheng P."/>
            <person name="Wollam A."/>
            <person name="Pepin K."/>
            <person name="Bhonagiri V."/>
            <person name="Fulton L."/>
            <person name="Fulton R."/>
            <person name="Delehaunty K."/>
            <person name="Fronick C."/>
            <person name="Godfrey J."/>
            <person name="Waligorski J."/>
            <person name="Appelbaum E."/>
            <person name="Tomlinson C."/>
            <person name="Warren W."/>
            <person name="Sodergren E."/>
            <person name="Weinstock G."/>
            <person name="Wilson R.K."/>
        </authorList>
    </citation>
    <scope>NUCLEOTIDE SEQUENCE [LARGE SCALE GENOMIC DNA]</scope>
    <source>
        <strain evidence="14 15">UC16</strain>
    </source>
</reference>
<comment type="cofactor">
    <cofactor evidence="11">
        <name>Mg(2+)</name>
        <dbReference type="ChEBI" id="CHEBI:18420"/>
    </cofactor>
</comment>
<protein>
    <recommendedName>
        <fullName evidence="9 11">Rhamnulokinase</fullName>
        <shortName evidence="11">RhaB</shortName>
        <ecNumber evidence="9 11">2.7.1.5</ecNumber>
    </recommendedName>
    <alternativeName>
        <fullName evidence="11">ATP:L-rhamnulose phosphotransferase</fullName>
    </alternativeName>
    <alternativeName>
        <fullName evidence="11">L-rhamnulose 1-kinase</fullName>
    </alternativeName>
    <alternativeName>
        <fullName evidence="10 11">Rhamnulose kinase</fullName>
    </alternativeName>
</protein>
<comment type="catalytic activity">
    <reaction evidence="8 11">
        <text>L-rhamnulose + ATP = L-rhamnulose 1-phosphate + ADP + H(+)</text>
        <dbReference type="Rhea" id="RHEA:20117"/>
        <dbReference type="ChEBI" id="CHEBI:15378"/>
        <dbReference type="ChEBI" id="CHEBI:17897"/>
        <dbReference type="ChEBI" id="CHEBI:30616"/>
        <dbReference type="ChEBI" id="CHEBI:58313"/>
        <dbReference type="ChEBI" id="CHEBI:456216"/>
        <dbReference type="EC" id="2.7.1.5"/>
    </reaction>
</comment>
<dbReference type="Pfam" id="PF02782">
    <property type="entry name" value="FGGY_C"/>
    <property type="match status" value="1"/>
</dbReference>
<feature type="domain" description="Carbohydrate kinase FGGY C-terminal" evidence="13">
    <location>
        <begin position="263"/>
        <end position="450"/>
    </location>
</feature>
<feature type="binding site" evidence="11">
    <location>
        <position position="412"/>
    </location>
    <ligand>
        <name>ATP</name>
        <dbReference type="ChEBI" id="CHEBI:30616"/>
    </ligand>
</feature>
<evidence type="ECO:0000259" key="12">
    <source>
        <dbReference type="Pfam" id="PF00370"/>
    </source>
</evidence>
<evidence type="ECO:0000256" key="4">
    <source>
        <dbReference type="ARBA" id="ARBA00022777"/>
    </source>
</evidence>
<dbReference type="GO" id="GO:0005829">
    <property type="term" value="C:cytosol"/>
    <property type="evidence" value="ECO:0007669"/>
    <property type="project" value="TreeGrafter"/>
</dbReference>
<dbReference type="HAMAP" id="MF_01535">
    <property type="entry name" value="Rhamnulokinase"/>
    <property type="match status" value="1"/>
</dbReference>
<comment type="function">
    <text evidence="11">Involved in the catabolism of L-rhamnose (6-deoxy-L-mannose). Catalyzes the transfer of the gamma-phosphate group from ATP to the 1-hydroxyl group of L-rhamnulose to yield L-rhamnulose 1-phosphate.</text>
</comment>
<evidence type="ECO:0000256" key="3">
    <source>
        <dbReference type="ARBA" id="ARBA00022741"/>
    </source>
</evidence>
<feature type="disulfide bond" evidence="11">
    <location>
        <begin position="363"/>
        <end position="380"/>
    </location>
</feature>
<feature type="binding site" evidence="11">
    <location>
        <position position="314"/>
    </location>
    <ligand>
        <name>ATP</name>
        <dbReference type="ChEBI" id="CHEBI:30616"/>
    </ligand>
</feature>
<organism evidence="14 15">
    <name type="scientific">Salmonella enterica subsp. enterica serovar Dublin str. UC16</name>
    <dbReference type="NCBI Taxonomy" id="1192688"/>
    <lineage>
        <taxon>Bacteria</taxon>
        <taxon>Pseudomonadati</taxon>
        <taxon>Pseudomonadota</taxon>
        <taxon>Gammaproteobacteria</taxon>
        <taxon>Enterobacterales</taxon>
        <taxon>Enterobacteriaceae</taxon>
        <taxon>Salmonella</taxon>
    </lineage>
</organism>
<dbReference type="GO" id="GO:0019301">
    <property type="term" value="P:rhamnose catabolic process"/>
    <property type="evidence" value="ECO:0007669"/>
    <property type="project" value="UniProtKB-UniRule"/>
</dbReference>
<evidence type="ECO:0000256" key="6">
    <source>
        <dbReference type="ARBA" id="ARBA00023157"/>
    </source>
</evidence>
<dbReference type="GO" id="GO:0008993">
    <property type="term" value="F:rhamnulokinase activity"/>
    <property type="evidence" value="ECO:0007669"/>
    <property type="project" value="UniProtKB-UniRule"/>
</dbReference>
<sequence>MRNDSKKDLIMTFRHCVAVDLGASSGRVMLARYDSKHRTLTLREIHRFVNCLQKTDGFDTWDIDSLEKDIRLGLKKVCNEGILIDSISIDTWGVDYVLLDKQGQRVGLPVSYRDNRTTGIMPQALVQIGKSEIYRRSGIQFLPFNTIYQLHALTKQQPELTAQVAHALLMPDYFSYRLTGEMNWEYTNATTTQLVNINTDDWDDTLLAWTGAKKSWFGRPSHPGNVIGDWICPQGNRIPVVAVASHDTASAVIASPLANKHSAYLSSGTWSLMGFESKKPYTTDEALAANITNEGGAEGRYRVLKNIMGLWLLQRVLKERRITDLPALIAQTEALPACRFLINPNDDRFINPDDMRAEIQAACRETDQPVPVSDAELARCIFDSLALLYADILHELANLRGEKFTQLHIVGGGCQNALLNQLCADACGIRVMAEPVEASTLGNIGIQLMTLDELNNVDDFRQVVSANYDLTTYIPNPDSEIARHVAQFQPKRQTKELCA</sequence>
<evidence type="ECO:0000256" key="11">
    <source>
        <dbReference type="HAMAP-Rule" id="MF_01535"/>
    </source>
</evidence>
<feature type="binding site" evidence="11">
    <location>
        <position position="306"/>
    </location>
    <ligand>
        <name>substrate</name>
    </ligand>
</feature>
<comment type="similarity">
    <text evidence="11">Belongs to the rhamnulokinase family.</text>
</comment>
<evidence type="ECO:0000256" key="9">
    <source>
        <dbReference type="ARBA" id="ARBA00066425"/>
    </source>
</evidence>
<keyword evidence="5 11" id="KW-0067">ATP-binding</keyword>
<dbReference type="InterPro" id="IPR043129">
    <property type="entry name" value="ATPase_NBD"/>
</dbReference>
<gene>
    <name evidence="11" type="primary">rhaB</name>
    <name evidence="14" type="ORF">A670_00712</name>
</gene>
<feature type="binding site" evidence="11">
    <location>
        <begin position="246"/>
        <end position="248"/>
    </location>
    <ligand>
        <name>substrate</name>
    </ligand>
</feature>
<dbReference type="Pfam" id="PF00370">
    <property type="entry name" value="FGGY_N"/>
    <property type="match status" value="1"/>
</dbReference>
<evidence type="ECO:0000256" key="10">
    <source>
        <dbReference type="ARBA" id="ARBA00076629"/>
    </source>
</evidence>
<dbReference type="PANTHER" id="PTHR10196:SF93">
    <property type="entry name" value="L-RHAMNULOKINASE"/>
    <property type="match status" value="1"/>
</dbReference>
<dbReference type="FunFam" id="3.30.420.40:FF:000064">
    <property type="entry name" value="Rhamnulokinase"/>
    <property type="match status" value="1"/>
</dbReference>
<evidence type="ECO:0000256" key="8">
    <source>
        <dbReference type="ARBA" id="ARBA00052072"/>
    </source>
</evidence>
<dbReference type="CDD" id="cd07771">
    <property type="entry name" value="ASKHA_NBD_FGGY_RhaB-like"/>
    <property type="match status" value="1"/>
</dbReference>